<feature type="transmembrane region" description="Helical" evidence="6">
    <location>
        <begin position="38"/>
        <end position="64"/>
    </location>
</feature>
<dbReference type="CDD" id="cd03127">
    <property type="entry name" value="tetraspanin_LEL"/>
    <property type="match status" value="1"/>
</dbReference>
<dbReference type="PIRSF" id="PIRSF002419">
    <property type="entry name" value="Tetraspanin"/>
    <property type="match status" value="1"/>
</dbReference>
<comment type="caution">
    <text evidence="6">Lacks conserved residue(s) required for the propagation of feature annotation.</text>
</comment>
<proteinExistence type="inferred from homology"/>
<keyword evidence="5 6" id="KW-0472">Membrane</keyword>
<sequence>MLLQVAGMLLLGLAVYMRIDPQTNHYVKAGYATEVNTFHIICYILMASGGVMTFVGFLGCCGAFQESRCMLGTFFVMLFLVLATDISGCVWAYMQRDQAKKSVTQTFRNFVVTEYGKDSLTDETVDFVQSSLHCCGAEGPEDWRLSSWTQSDLTHLGDVPSSCCINNSKVSRFMGSGGLCGIAGSVLPGQTHPGVWHKGCGPMLIAKFQENMLILISAQFGLAIIQLLGLCFSFSLCCGMRRQSYGGYKS</sequence>
<dbReference type="InterPro" id="IPR000301">
    <property type="entry name" value="Tetraspanin_animals"/>
</dbReference>
<dbReference type="AlphaFoldDB" id="A0AAD9NXE7"/>
<keyword evidence="4 6" id="KW-1133">Transmembrane helix</keyword>
<evidence type="ECO:0000256" key="1">
    <source>
        <dbReference type="ARBA" id="ARBA00004141"/>
    </source>
</evidence>
<gene>
    <name evidence="7" type="ORF">NP493_273g01015</name>
</gene>
<organism evidence="7 8">
    <name type="scientific">Ridgeia piscesae</name>
    <name type="common">Tubeworm</name>
    <dbReference type="NCBI Taxonomy" id="27915"/>
    <lineage>
        <taxon>Eukaryota</taxon>
        <taxon>Metazoa</taxon>
        <taxon>Spiralia</taxon>
        <taxon>Lophotrochozoa</taxon>
        <taxon>Annelida</taxon>
        <taxon>Polychaeta</taxon>
        <taxon>Sedentaria</taxon>
        <taxon>Canalipalpata</taxon>
        <taxon>Sabellida</taxon>
        <taxon>Siboglinidae</taxon>
        <taxon>Ridgeia</taxon>
    </lineage>
</organism>
<evidence type="ECO:0000313" key="8">
    <source>
        <dbReference type="Proteomes" id="UP001209878"/>
    </source>
</evidence>
<dbReference type="InterPro" id="IPR008952">
    <property type="entry name" value="Tetraspanin_EC2_sf"/>
</dbReference>
<dbReference type="Pfam" id="PF00335">
    <property type="entry name" value="Tetraspanin"/>
    <property type="match status" value="1"/>
</dbReference>
<reference evidence="7" key="1">
    <citation type="journal article" date="2023" name="Mol. Biol. Evol.">
        <title>Third-Generation Sequencing Reveals the Adaptive Role of the Epigenome in Three Deep-Sea Polychaetes.</title>
        <authorList>
            <person name="Perez M."/>
            <person name="Aroh O."/>
            <person name="Sun Y."/>
            <person name="Lan Y."/>
            <person name="Juniper S.K."/>
            <person name="Young C.R."/>
            <person name="Angers B."/>
            <person name="Qian P.Y."/>
        </authorList>
    </citation>
    <scope>NUCLEOTIDE SEQUENCE</scope>
    <source>
        <strain evidence="7">R07B-5</strain>
    </source>
</reference>
<evidence type="ECO:0000256" key="3">
    <source>
        <dbReference type="ARBA" id="ARBA00022692"/>
    </source>
</evidence>
<comment type="similarity">
    <text evidence="2 6">Belongs to the tetraspanin (TM4SF) family.</text>
</comment>
<evidence type="ECO:0000313" key="7">
    <source>
        <dbReference type="EMBL" id="KAK2184253.1"/>
    </source>
</evidence>
<feature type="transmembrane region" description="Helical" evidence="6">
    <location>
        <begin position="71"/>
        <end position="94"/>
    </location>
</feature>
<dbReference type="SUPFAM" id="SSF48652">
    <property type="entry name" value="Tetraspanin"/>
    <property type="match status" value="1"/>
</dbReference>
<dbReference type="Proteomes" id="UP001209878">
    <property type="component" value="Unassembled WGS sequence"/>
</dbReference>
<evidence type="ECO:0000256" key="5">
    <source>
        <dbReference type="ARBA" id="ARBA00023136"/>
    </source>
</evidence>
<protein>
    <recommendedName>
        <fullName evidence="6">Tetraspanin</fullName>
    </recommendedName>
</protein>
<dbReference type="PANTHER" id="PTHR19282:SF551">
    <property type="entry name" value="RE08073P-RELATED"/>
    <property type="match status" value="1"/>
</dbReference>
<comment type="caution">
    <text evidence="7">The sequence shown here is derived from an EMBL/GenBank/DDBJ whole genome shotgun (WGS) entry which is preliminary data.</text>
</comment>
<dbReference type="Gene3D" id="1.10.1450.10">
    <property type="entry name" value="Tetraspanin"/>
    <property type="match status" value="1"/>
</dbReference>
<dbReference type="EMBL" id="JAODUO010000274">
    <property type="protein sequence ID" value="KAK2184253.1"/>
    <property type="molecule type" value="Genomic_DNA"/>
</dbReference>
<dbReference type="PRINTS" id="PR00259">
    <property type="entry name" value="TMFOUR"/>
</dbReference>
<evidence type="ECO:0000256" key="6">
    <source>
        <dbReference type="RuleBase" id="RU361218"/>
    </source>
</evidence>
<evidence type="ECO:0000256" key="4">
    <source>
        <dbReference type="ARBA" id="ARBA00022989"/>
    </source>
</evidence>
<evidence type="ECO:0000256" key="2">
    <source>
        <dbReference type="ARBA" id="ARBA00006840"/>
    </source>
</evidence>
<feature type="transmembrane region" description="Helical" evidence="6">
    <location>
        <begin position="212"/>
        <end position="239"/>
    </location>
</feature>
<dbReference type="InterPro" id="IPR018499">
    <property type="entry name" value="Tetraspanin/Peripherin"/>
</dbReference>
<keyword evidence="3 6" id="KW-0812">Transmembrane</keyword>
<accession>A0AAD9NXE7</accession>
<comment type="subcellular location">
    <subcellularLocation>
        <location evidence="1 6">Membrane</location>
        <topology evidence="1 6">Multi-pass membrane protein</topology>
    </subcellularLocation>
</comment>
<name>A0AAD9NXE7_RIDPI</name>
<dbReference type="PANTHER" id="PTHR19282">
    <property type="entry name" value="TETRASPANIN"/>
    <property type="match status" value="1"/>
</dbReference>
<keyword evidence="8" id="KW-1185">Reference proteome</keyword>
<dbReference type="GO" id="GO:0005886">
    <property type="term" value="C:plasma membrane"/>
    <property type="evidence" value="ECO:0007669"/>
    <property type="project" value="TreeGrafter"/>
</dbReference>